<evidence type="ECO:0000313" key="12">
    <source>
        <dbReference type="Proteomes" id="UP000011554"/>
    </source>
</evidence>
<dbReference type="STRING" id="29540.C481_19185"/>
<evidence type="ECO:0000256" key="2">
    <source>
        <dbReference type="ARBA" id="ARBA00007069"/>
    </source>
</evidence>
<dbReference type="GO" id="GO:0005886">
    <property type="term" value="C:plasma membrane"/>
    <property type="evidence" value="ECO:0007669"/>
    <property type="project" value="UniProtKB-SubCell"/>
</dbReference>
<reference evidence="11 12" key="1">
    <citation type="journal article" date="2014" name="PLoS Genet.">
        <title>Phylogenetically driven sequencing of extremely halophilic archaea reveals strategies for static and dynamic osmo-response.</title>
        <authorList>
            <person name="Becker E.A."/>
            <person name="Seitzer P.M."/>
            <person name="Tritt A."/>
            <person name="Larsen D."/>
            <person name="Krusor M."/>
            <person name="Yao A.I."/>
            <person name="Wu D."/>
            <person name="Madern D."/>
            <person name="Eisen J.A."/>
            <person name="Darling A.E."/>
            <person name="Facciotti M.T."/>
        </authorList>
    </citation>
    <scope>NUCLEOTIDE SEQUENCE [LARGE SCALE GENOMIC DNA]</scope>
    <source>
        <strain evidence="11 12">DSM 12278</strain>
    </source>
</reference>
<feature type="transmembrane region" description="Helical" evidence="8">
    <location>
        <begin position="412"/>
        <end position="433"/>
    </location>
</feature>
<proteinExistence type="inferred from homology"/>
<feature type="domain" description="ABC transmembrane type-1" evidence="10">
    <location>
        <begin position="122"/>
        <end position="331"/>
    </location>
</feature>
<feature type="transmembrane region" description="Helical" evidence="8">
    <location>
        <begin position="128"/>
        <end position="148"/>
    </location>
</feature>
<feature type="transmembrane region" description="Helical" evidence="8">
    <location>
        <begin position="154"/>
        <end position="173"/>
    </location>
</feature>
<dbReference type="InterPro" id="IPR035906">
    <property type="entry name" value="MetI-like_sf"/>
</dbReference>
<dbReference type="PANTHER" id="PTHR42929:SF1">
    <property type="entry name" value="INNER MEMBRANE ABC TRANSPORTER PERMEASE PROTEIN YDCU-RELATED"/>
    <property type="match status" value="1"/>
</dbReference>
<comment type="similarity">
    <text evidence="2">Belongs to the binding-protein-dependent transport system permease family. CysTW subfamily.</text>
</comment>
<evidence type="ECO:0000256" key="1">
    <source>
        <dbReference type="ARBA" id="ARBA00004651"/>
    </source>
</evidence>
<dbReference type="CDD" id="cd06261">
    <property type="entry name" value="TM_PBP2"/>
    <property type="match status" value="2"/>
</dbReference>
<evidence type="ECO:0000256" key="3">
    <source>
        <dbReference type="ARBA" id="ARBA00022448"/>
    </source>
</evidence>
<dbReference type="Proteomes" id="UP000011554">
    <property type="component" value="Unassembled WGS sequence"/>
</dbReference>
<protein>
    <submittedName>
        <fullName evidence="11">Binding-protein-dependent transport system inner membrane protein</fullName>
    </submittedName>
</protein>
<dbReference type="eggNOG" id="arCOG00163">
    <property type="taxonomic scope" value="Archaea"/>
</dbReference>
<feature type="transmembrane region" description="Helical" evidence="8">
    <location>
        <begin position="585"/>
        <end position="604"/>
    </location>
</feature>
<feature type="transmembrane region" description="Helical" evidence="8">
    <location>
        <begin position="180"/>
        <end position="198"/>
    </location>
</feature>
<dbReference type="SUPFAM" id="SSF161098">
    <property type="entry name" value="MetI-like"/>
    <property type="match status" value="2"/>
</dbReference>
<feature type="transmembrane region" description="Helical" evidence="8">
    <location>
        <begin position="463"/>
        <end position="487"/>
    </location>
</feature>
<feature type="transmembrane region" description="Helical" evidence="8">
    <location>
        <begin position="61"/>
        <end position="81"/>
    </location>
</feature>
<evidence type="ECO:0000256" key="8">
    <source>
        <dbReference type="RuleBase" id="RU363032"/>
    </source>
</evidence>
<dbReference type="AlphaFoldDB" id="M0AIB7"/>
<feature type="transmembrane region" description="Helical" evidence="8">
    <location>
        <begin position="264"/>
        <end position="282"/>
    </location>
</feature>
<keyword evidence="12" id="KW-1185">Reference proteome</keyword>
<dbReference type="PROSITE" id="PS50928">
    <property type="entry name" value="ABC_TM1"/>
    <property type="match status" value="2"/>
</dbReference>
<dbReference type="PANTHER" id="PTHR42929">
    <property type="entry name" value="INNER MEMBRANE ABC TRANSPORTER PERMEASE PROTEIN YDCU-RELATED-RELATED"/>
    <property type="match status" value="1"/>
</dbReference>
<evidence type="ECO:0000313" key="11">
    <source>
        <dbReference type="EMBL" id="ELY98091.1"/>
    </source>
</evidence>
<gene>
    <name evidence="11" type="ORF">C481_19185</name>
</gene>
<sequence length="666" mass="71904">MTNRPDTSSDAGTGTGTATTTDAATAASDTEASTAEPSSSGESGRAGLKSRAKWYALSYPLFWLVAVFFIPLCMLVVFSFWENIPGGRYRIGFTLENYARFLDIGFTSTWPFVEPGLYLGQLWLTVELALVTAGLSLLLGYPMAYYLARMNRPWLRSVLLITIISSLWVTYVIRAYAWQVILASGGILSSAGVALGLLDEPQSFYPGYWGLVAGMVYVFLPFMILTLYSSLRNLDGELLEASKNLGAGPAKTFRRVTLPLSKNGVMSGTALVFILALGSYVLPRLLGSSAQRTLPVLIEQQVMSESNYPFGAAMSIGLIVVVLVFLWVLIRVTNVTTASLGGTEEIATDGGSQPARSSAPGPLTRFRSGLGTAAATVGLTAAGSRLAAALDSVVTRIDANTRESIIWVTFRAYVAAVMVYVVLPLAIIIAVSFTPEEFLTFPPGGFSLQWYAEFFGTADWRNALLNSLTIAGAAALLSTTIGGGLAFALDRFDYRWGTIYGTLGVLPILLPPVIIGVAFLVFFLELEIGGFALAGSRLGIIIAHGIFYAPFPFILISQGLDEIDRTYEEAAMNLGASSFRTIRTITYPLIRANVVSGALFAFILSLNEYIIAWLLSLFLVQTIPIQIFNQLRYSYPPTIAAASVVFIFLTVVVMTAIDRLSGGIWE</sequence>
<feature type="region of interest" description="Disordered" evidence="9">
    <location>
        <begin position="1"/>
        <end position="46"/>
    </location>
</feature>
<organism evidence="11 12">
    <name type="scientific">Natrialba asiatica (strain ATCC 700177 / DSM 12278 / JCM 9576 / FERM P-10747 / NBRC 102637 / 172P1)</name>
    <dbReference type="NCBI Taxonomy" id="29540"/>
    <lineage>
        <taxon>Archaea</taxon>
        <taxon>Methanobacteriati</taxon>
        <taxon>Methanobacteriota</taxon>
        <taxon>Stenosarchaea group</taxon>
        <taxon>Halobacteria</taxon>
        <taxon>Halobacteriales</taxon>
        <taxon>Natrialbaceae</taxon>
        <taxon>Natrialba</taxon>
    </lineage>
</organism>
<dbReference type="RefSeq" id="WP_006110938.1">
    <property type="nucleotide sequence ID" value="NZ_AOIO01000040.1"/>
</dbReference>
<evidence type="ECO:0000259" key="10">
    <source>
        <dbReference type="PROSITE" id="PS50928"/>
    </source>
</evidence>
<evidence type="ECO:0000256" key="5">
    <source>
        <dbReference type="ARBA" id="ARBA00022692"/>
    </source>
</evidence>
<dbReference type="PATRIC" id="fig|29540.5.peg.3909"/>
<dbReference type="Gene3D" id="1.10.3720.10">
    <property type="entry name" value="MetI-like"/>
    <property type="match status" value="2"/>
</dbReference>
<feature type="transmembrane region" description="Helical" evidence="8">
    <location>
        <begin position="639"/>
        <end position="657"/>
    </location>
</feature>
<dbReference type="EMBL" id="AOIO01000040">
    <property type="protein sequence ID" value="ELY98091.1"/>
    <property type="molecule type" value="Genomic_DNA"/>
</dbReference>
<keyword evidence="5 8" id="KW-0812">Transmembrane</keyword>
<keyword evidence="7 8" id="KW-0472">Membrane</keyword>
<keyword evidence="3 8" id="KW-0813">Transport</keyword>
<evidence type="ECO:0000256" key="7">
    <source>
        <dbReference type="ARBA" id="ARBA00023136"/>
    </source>
</evidence>
<dbReference type="InterPro" id="IPR000515">
    <property type="entry name" value="MetI-like"/>
</dbReference>
<keyword evidence="6 8" id="KW-1133">Transmembrane helix</keyword>
<dbReference type="GO" id="GO:0055085">
    <property type="term" value="P:transmembrane transport"/>
    <property type="evidence" value="ECO:0007669"/>
    <property type="project" value="InterPro"/>
</dbReference>
<feature type="transmembrane region" description="Helical" evidence="8">
    <location>
        <begin position="536"/>
        <end position="556"/>
    </location>
</feature>
<evidence type="ECO:0000256" key="6">
    <source>
        <dbReference type="ARBA" id="ARBA00022989"/>
    </source>
</evidence>
<feature type="transmembrane region" description="Helical" evidence="8">
    <location>
        <begin position="499"/>
        <end position="524"/>
    </location>
</feature>
<feature type="compositionally biased region" description="Low complexity" evidence="9">
    <location>
        <begin position="1"/>
        <end position="43"/>
    </location>
</feature>
<comment type="subcellular location">
    <subcellularLocation>
        <location evidence="1 8">Cell membrane</location>
        <topology evidence="1 8">Multi-pass membrane protein</topology>
    </subcellularLocation>
</comment>
<dbReference type="Pfam" id="PF00528">
    <property type="entry name" value="BPD_transp_1"/>
    <property type="match status" value="2"/>
</dbReference>
<feature type="domain" description="ABC transmembrane type-1" evidence="10">
    <location>
        <begin position="464"/>
        <end position="657"/>
    </location>
</feature>
<accession>M0AIB7</accession>
<dbReference type="OrthoDB" id="45815at2157"/>
<name>M0AIB7_NATA1</name>
<comment type="caution">
    <text evidence="11">The sequence shown here is derived from an EMBL/GenBank/DDBJ whole genome shotgun (WGS) entry which is preliminary data.</text>
</comment>
<keyword evidence="4" id="KW-1003">Cell membrane</keyword>
<evidence type="ECO:0000256" key="9">
    <source>
        <dbReference type="SAM" id="MobiDB-lite"/>
    </source>
</evidence>
<feature type="transmembrane region" description="Helical" evidence="8">
    <location>
        <begin position="204"/>
        <end position="228"/>
    </location>
</feature>
<evidence type="ECO:0000256" key="4">
    <source>
        <dbReference type="ARBA" id="ARBA00022475"/>
    </source>
</evidence>
<feature type="transmembrane region" description="Helical" evidence="8">
    <location>
        <begin position="310"/>
        <end position="330"/>
    </location>
</feature>